<keyword evidence="2" id="KW-1185">Reference proteome</keyword>
<name>A0ACC1JCI9_9FUNG</name>
<reference evidence="1" key="1">
    <citation type="submission" date="2022-07" db="EMBL/GenBank/DDBJ databases">
        <title>Phylogenomic reconstructions and comparative analyses of Kickxellomycotina fungi.</title>
        <authorList>
            <person name="Reynolds N.K."/>
            <person name="Stajich J.E."/>
            <person name="Barry K."/>
            <person name="Grigoriev I.V."/>
            <person name="Crous P."/>
            <person name="Smith M.E."/>
        </authorList>
    </citation>
    <scope>NUCLEOTIDE SEQUENCE</scope>
    <source>
        <strain evidence="1">NRRL 5244</strain>
    </source>
</reference>
<dbReference type="Proteomes" id="UP001150603">
    <property type="component" value="Unassembled WGS sequence"/>
</dbReference>
<proteinExistence type="predicted"/>
<sequence length="59" mass="6440">MTSHLVFDDARYAALSSPGDREMFLFKWLSNLDAHLEAGATTVRHPQSPCPAVLPVNAS</sequence>
<organism evidence="1 2">
    <name type="scientific">Linderina macrospora</name>
    <dbReference type="NCBI Taxonomy" id="4868"/>
    <lineage>
        <taxon>Eukaryota</taxon>
        <taxon>Fungi</taxon>
        <taxon>Fungi incertae sedis</taxon>
        <taxon>Zoopagomycota</taxon>
        <taxon>Kickxellomycotina</taxon>
        <taxon>Kickxellomycetes</taxon>
        <taxon>Kickxellales</taxon>
        <taxon>Kickxellaceae</taxon>
        <taxon>Linderina</taxon>
    </lineage>
</organism>
<evidence type="ECO:0000313" key="2">
    <source>
        <dbReference type="Proteomes" id="UP001150603"/>
    </source>
</evidence>
<protein>
    <submittedName>
        <fullName evidence="1">Uncharacterized protein</fullName>
    </submittedName>
</protein>
<accession>A0ACC1JCI9</accession>
<evidence type="ECO:0000313" key="1">
    <source>
        <dbReference type="EMBL" id="KAJ1946653.1"/>
    </source>
</evidence>
<gene>
    <name evidence="1" type="ORF">FBU59_001979</name>
</gene>
<comment type="caution">
    <text evidence="1">The sequence shown here is derived from an EMBL/GenBank/DDBJ whole genome shotgun (WGS) entry which is preliminary data.</text>
</comment>
<dbReference type="EMBL" id="JANBPW010001013">
    <property type="protein sequence ID" value="KAJ1946653.1"/>
    <property type="molecule type" value="Genomic_DNA"/>
</dbReference>